<name>A0A9D2DR98_9FIRM</name>
<protein>
    <submittedName>
        <fullName evidence="2">FHA domain-containing protein</fullName>
    </submittedName>
</protein>
<gene>
    <name evidence="2" type="ORF">IAA21_01855</name>
</gene>
<dbReference type="EMBL" id="DXBU01000022">
    <property type="protein sequence ID" value="HIZ21529.1"/>
    <property type="molecule type" value="Genomic_DNA"/>
</dbReference>
<evidence type="ECO:0000259" key="1">
    <source>
        <dbReference type="PROSITE" id="PS50006"/>
    </source>
</evidence>
<reference evidence="2" key="2">
    <citation type="submission" date="2021-04" db="EMBL/GenBank/DDBJ databases">
        <authorList>
            <person name="Gilroy R."/>
        </authorList>
    </citation>
    <scope>NUCLEOTIDE SEQUENCE</scope>
    <source>
        <strain evidence="2">14324</strain>
    </source>
</reference>
<dbReference type="AlphaFoldDB" id="A0A9D2DR98"/>
<proteinExistence type="predicted"/>
<organism evidence="2 3">
    <name type="scientific">Candidatus Blautia faecigallinarum</name>
    <dbReference type="NCBI Taxonomy" id="2838488"/>
    <lineage>
        <taxon>Bacteria</taxon>
        <taxon>Bacillati</taxon>
        <taxon>Bacillota</taxon>
        <taxon>Clostridia</taxon>
        <taxon>Lachnospirales</taxon>
        <taxon>Lachnospiraceae</taxon>
        <taxon>Blautia</taxon>
    </lineage>
</organism>
<dbReference type="InterPro" id="IPR000253">
    <property type="entry name" value="FHA_dom"/>
</dbReference>
<accession>A0A9D2DR98</accession>
<sequence>MNLQKCENGHFYDADKYQSCPHCQKMGDDVKTVGRMEAPAAAPANGVPTGAPNITPPPSFVPSDDAKTVGIFQSTLGTGIQPVVGWLVCVRGACAGKSYPLKEGKNFIGRGDDMDVVIQGDRAIARVRHACIIFEPRAGVFYANPGESHELFYLNNNVVLNSELLNSHDLITLGETDLLFIPLCGPDFSWDDYKKKDE</sequence>
<feature type="domain" description="FHA" evidence="1">
    <location>
        <begin position="106"/>
        <end position="170"/>
    </location>
</feature>
<comment type="caution">
    <text evidence="2">The sequence shown here is derived from an EMBL/GenBank/DDBJ whole genome shotgun (WGS) entry which is preliminary data.</text>
</comment>
<dbReference type="InterPro" id="IPR008984">
    <property type="entry name" value="SMAD_FHA_dom_sf"/>
</dbReference>
<dbReference type="CDD" id="cd00060">
    <property type="entry name" value="FHA"/>
    <property type="match status" value="1"/>
</dbReference>
<dbReference type="Pfam" id="PF00498">
    <property type="entry name" value="FHA"/>
    <property type="match status" value="1"/>
</dbReference>
<dbReference type="PROSITE" id="PS50006">
    <property type="entry name" value="FHA_DOMAIN"/>
    <property type="match status" value="1"/>
</dbReference>
<evidence type="ECO:0000313" key="2">
    <source>
        <dbReference type="EMBL" id="HIZ21529.1"/>
    </source>
</evidence>
<dbReference type="Proteomes" id="UP000824041">
    <property type="component" value="Unassembled WGS sequence"/>
</dbReference>
<dbReference type="SUPFAM" id="SSF49879">
    <property type="entry name" value="SMAD/FHA domain"/>
    <property type="match status" value="1"/>
</dbReference>
<dbReference type="Gene3D" id="2.60.200.20">
    <property type="match status" value="1"/>
</dbReference>
<reference evidence="2" key="1">
    <citation type="journal article" date="2021" name="PeerJ">
        <title>Extensive microbial diversity within the chicken gut microbiome revealed by metagenomics and culture.</title>
        <authorList>
            <person name="Gilroy R."/>
            <person name="Ravi A."/>
            <person name="Getino M."/>
            <person name="Pursley I."/>
            <person name="Horton D.L."/>
            <person name="Alikhan N.F."/>
            <person name="Baker D."/>
            <person name="Gharbi K."/>
            <person name="Hall N."/>
            <person name="Watson M."/>
            <person name="Adriaenssens E.M."/>
            <person name="Foster-Nyarko E."/>
            <person name="Jarju S."/>
            <person name="Secka A."/>
            <person name="Antonio M."/>
            <person name="Oren A."/>
            <person name="Chaudhuri R.R."/>
            <person name="La Ragione R."/>
            <person name="Hildebrand F."/>
            <person name="Pallen M.J."/>
        </authorList>
    </citation>
    <scope>NUCLEOTIDE SEQUENCE</scope>
    <source>
        <strain evidence="2">14324</strain>
    </source>
</reference>
<evidence type="ECO:0000313" key="3">
    <source>
        <dbReference type="Proteomes" id="UP000824041"/>
    </source>
</evidence>